<dbReference type="PRINTS" id="PR00469">
    <property type="entry name" value="PNDRDTASEII"/>
</dbReference>
<organism evidence="4 5">
    <name type="scientific">Clostridium punense</name>
    <dbReference type="NCBI Taxonomy" id="1054297"/>
    <lineage>
        <taxon>Bacteria</taxon>
        <taxon>Bacillati</taxon>
        <taxon>Bacillota</taxon>
        <taxon>Clostridia</taxon>
        <taxon>Eubacteriales</taxon>
        <taxon>Clostridiaceae</taxon>
        <taxon>Clostridium</taxon>
    </lineage>
</organism>
<evidence type="ECO:0000256" key="2">
    <source>
        <dbReference type="ARBA" id="ARBA00023002"/>
    </source>
</evidence>
<dbReference type="PRINTS" id="PR00368">
    <property type="entry name" value="FADPNR"/>
</dbReference>
<reference evidence="4 5" key="1">
    <citation type="submission" date="2021-03" db="EMBL/GenBank/DDBJ databases">
        <title>Genomic Encyclopedia of Type Strains, Phase IV (KMG-IV): sequencing the most valuable type-strain genomes for metagenomic binning, comparative biology and taxonomic classification.</title>
        <authorList>
            <person name="Goeker M."/>
        </authorList>
    </citation>
    <scope>NUCLEOTIDE SEQUENCE [LARGE SCALE GENOMIC DNA]</scope>
    <source>
        <strain evidence="4 5">DSM 28650</strain>
    </source>
</reference>
<name>A0ABS4K1M9_9CLOT</name>
<keyword evidence="5" id="KW-1185">Reference proteome</keyword>
<dbReference type="Pfam" id="PF07992">
    <property type="entry name" value="Pyr_redox_2"/>
    <property type="match status" value="1"/>
</dbReference>
<dbReference type="Gene3D" id="3.50.50.60">
    <property type="entry name" value="FAD/NAD(P)-binding domain"/>
    <property type="match status" value="2"/>
</dbReference>
<dbReference type="InterPro" id="IPR036188">
    <property type="entry name" value="FAD/NAD-bd_sf"/>
</dbReference>
<evidence type="ECO:0000256" key="1">
    <source>
        <dbReference type="ARBA" id="ARBA00022630"/>
    </source>
</evidence>
<keyword evidence="2 4" id="KW-0560">Oxidoreductase</keyword>
<proteinExistence type="predicted"/>
<accession>A0ABS4K1M9</accession>
<comment type="caution">
    <text evidence="4">The sequence shown here is derived from an EMBL/GenBank/DDBJ whole genome shotgun (WGS) entry which is preliminary data.</text>
</comment>
<dbReference type="InterPro" id="IPR050097">
    <property type="entry name" value="Ferredoxin-NADP_redctase_2"/>
</dbReference>
<dbReference type="Proteomes" id="UP001519308">
    <property type="component" value="Unassembled WGS sequence"/>
</dbReference>
<dbReference type="EMBL" id="JAGGLL010000009">
    <property type="protein sequence ID" value="MBP2021673.1"/>
    <property type="molecule type" value="Genomic_DNA"/>
</dbReference>
<dbReference type="SUPFAM" id="SSF51905">
    <property type="entry name" value="FAD/NAD(P)-binding domain"/>
    <property type="match status" value="1"/>
</dbReference>
<keyword evidence="1" id="KW-0285">Flavoprotein</keyword>
<gene>
    <name evidence="4" type="ORF">J2Z44_001469</name>
</gene>
<evidence type="ECO:0000259" key="3">
    <source>
        <dbReference type="Pfam" id="PF07992"/>
    </source>
</evidence>
<dbReference type="GO" id="GO:0004791">
    <property type="term" value="F:thioredoxin-disulfide reductase (NADPH) activity"/>
    <property type="evidence" value="ECO:0007669"/>
    <property type="project" value="UniProtKB-EC"/>
</dbReference>
<dbReference type="RefSeq" id="WP_209649451.1">
    <property type="nucleotide sequence ID" value="NZ_JAGGLL010000009.1"/>
</dbReference>
<evidence type="ECO:0000313" key="5">
    <source>
        <dbReference type="Proteomes" id="UP001519308"/>
    </source>
</evidence>
<evidence type="ECO:0000313" key="4">
    <source>
        <dbReference type="EMBL" id="MBP2021673.1"/>
    </source>
</evidence>
<dbReference type="InterPro" id="IPR023753">
    <property type="entry name" value="FAD/NAD-binding_dom"/>
</dbReference>
<protein>
    <submittedName>
        <fullName evidence="4">Thioredoxin reductase (NADPH)</fullName>
        <ecNumber evidence="4">1.8.1.9</ecNumber>
    </submittedName>
</protein>
<sequence length="289" mass="31775">MEKRYDVAIIGTGPAGLEAAINCKIRNKSVIIFGTNNLSTKLAKAPRIDNYLGLHGISGNDLKEKFLEHINSMDISITEERINAVYAMGDYYALMVNEKMYEATTLILATGIEYTKPYIGEEELLGRGVGYCATCDAPLYKGKDVIIIAQGESGEDEANYVKEICNKLYYVPLYKGNYNLNEGIEIIKGVPKEIREQGDKREVILSNETLSADGVFILRDTISPKQLVAGLETEDGHIKVNRDMSTNLKGCYAAGDCTGRPYQYIKAAGEGLVAALSAVSYIDNLSRNK</sequence>
<dbReference type="PANTHER" id="PTHR48105">
    <property type="entry name" value="THIOREDOXIN REDUCTASE 1-RELATED-RELATED"/>
    <property type="match status" value="1"/>
</dbReference>
<dbReference type="EC" id="1.8.1.9" evidence="4"/>
<feature type="domain" description="FAD/NAD(P)-binding" evidence="3">
    <location>
        <begin position="5"/>
        <end position="271"/>
    </location>
</feature>